<evidence type="ECO:0000313" key="9">
    <source>
        <dbReference type="EMBL" id="MBB5135136.1"/>
    </source>
</evidence>
<feature type="domain" description="Glycoside hydrolase family 20 catalytic" evidence="7">
    <location>
        <begin position="81"/>
        <end position="400"/>
    </location>
</feature>
<organism evidence="9 10">
    <name type="scientific">Thermocatellispora tengchongensis</name>
    <dbReference type="NCBI Taxonomy" id="1073253"/>
    <lineage>
        <taxon>Bacteria</taxon>
        <taxon>Bacillati</taxon>
        <taxon>Actinomycetota</taxon>
        <taxon>Actinomycetes</taxon>
        <taxon>Streptosporangiales</taxon>
        <taxon>Streptosporangiaceae</taxon>
        <taxon>Thermocatellispora</taxon>
    </lineage>
</organism>
<comment type="caution">
    <text evidence="9">The sequence shown here is derived from an EMBL/GenBank/DDBJ whole genome shotgun (WGS) entry which is preliminary data.</text>
</comment>
<keyword evidence="10" id="KW-1185">Reference proteome</keyword>
<dbReference type="SUPFAM" id="SSF51445">
    <property type="entry name" value="(Trans)glycosidases"/>
    <property type="match status" value="1"/>
</dbReference>
<dbReference type="InterPro" id="IPR015883">
    <property type="entry name" value="Glyco_hydro_20_cat"/>
</dbReference>
<evidence type="ECO:0000259" key="7">
    <source>
        <dbReference type="Pfam" id="PF00728"/>
    </source>
</evidence>
<evidence type="ECO:0000256" key="6">
    <source>
        <dbReference type="PIRSR" id="PIRSR625705-1"/>
    </source>
</evidence>
<dbReference type="EC" id="3.2.1.52" evidence="3"/>
<dbReference type="InterPro" id="IPR017853">
    <property type="entry name" value="GH"/>
</dbReference>
<feature type="domain" description="Beta-hexosaminidase bacterial type N-terminal" evidence="8">
    <location>
        <begin position="26"/>
        <end position="77"/>
    </location>
</feature>
<dbReference type="GO" id="GO:0030203">
    <property type="term" value="P:glycosaminoglycan metabolic process"/>
    <property type="evidence" value="ECO:0007669"/>
    <property type="project" value="TreeGrafter"/>
</dbReference>
<comment type="catalytic activity">
    <reaction evidence="1">
        <text>Hydrolysis of terminal non-reducing N-acetyl-D-hexosamine residues in N-acetyl-beta-D-hexosaminides.</text>
        <dbReference type="EC" id="3.2.1.52"/>
    </reaction>
</comment>
<dbReference type="PANTHER" id="PTHR22600">
    <property type="entry name" value="BETA-HEXOSAMINIDASE"/>
    <property type="match status" value="1"/>
</dbReference>
<dbReference type="Pfam" id="PF00728">
    <property type="entry name" value="Glyco_hydro_20"/>
    <property type="match status" value="1"/>
</dbReference>
<dbReference type="InterPro" id="IPR015882">
    <property type="entry name" value="HEX_bac_N"/>
</dbReference>
<dbReference type="EMBL" id="JACHGN010000010">
    <property type="protein sequence ID" value="MBB5135136.1"/>
    <property type="molecule type" value="Genomic_DNA"/>
</dbReference>
<dbReference type="RefSeq" id="WP_185052095.1">
    <property type="nucleotide sequence ID" value="NZ_BAABIX010000068.1"/>
</dbReference>
<evidence type="ECO:0000256" key="4">
    <source>
        <dbReference type="ARBA" id="ARBA00022801"/>
    </source>
</evidence>
<dbReference type="Gene3D" id="3.20.20.80">
    <property type="entry name" value="Glycosidases"/>
    <property type="match status" value="1"/>
</dbReference>
<dbReference type="GO" id="GO:0016020">
    <property type="term" value="C:membrane"/>
    <property type="evidence" value="ECO:0007669"/>
    <property type="project" value="TreeGrafter"/>
</dbReference>
<dbReference type="PRINTS" id="PR00738">
    <property type="entry name" value="GLHYDRLASE20"/>
</dbReference>
<keyword evidence="4 9" id="KW-0378">Hydrolase</keyword>
<dbReference type="Proteomes" id="UP000578449">
    <property type="component" value="Unassembled WGS sequence"/>
</dbReference>
<dbReference type="InterPro" id="IPR025705">
    <property type="entry name" value="Beta_hexosaminidase_sua/sub"/>
</dbReference>
<dbReference type="Gene3D" id="3.30.379.10">
    <property type="entry name" value="Chitobiase/beta-hexosaminidase domain 2-like"/>
    <property type="match status" value="1"/>
</dbReference>
<dbReference type="CDD" id="cd06563">
    <property type="entry name" value="GH20_chitobiase-like"/>
    <property type="match status" value="1"/>
</dbReference>
<accession>A0A840P931</accession>
<evidence type="ECO:0000256" key="2">
    <source>
        <dbReference type="ARBA" id="ARBA00006285"/>
    </source>
</evidence>
<dbReference type="GO" id="GO:0005975">
    <property type="term" value="P:carbohydrate metabolic process"/>
    <property type="evidence" value="ECO:0007669"/>
    <property type="project" value="InterPro"/>
</dbReference>
<name>A0A840P931_9ACTN</name>
<reference evidence="9 10" key="1">
    <citation type="submission" date="2020-08" db="EMBL/GenBank/DDBJ databases">
        <title>Genomic Encyclopedia of Type Strains, Phase IV (KMG-IV): sequencing the most valuable type-strain genomes for metagenomic binning, comparative biology and taxonomic classification.</title>
        <authorList>
            <person name="Goeker M."/>
        </authorList>
    </citation>
    <scope>NUCLEOTIDE SEQUENCE [LARGE SCALE GENOMIC DNA]</scope>
    <source>
        <strain evidence="9 10">DSM 45615</strain>
    </source>
</reference>
<keyword evidence="5 9" id="KW-0326">Glycosidase</keyword>
<dbReference type="AlphaFoldDB" id="A0A840P931"/>
<evidence type="ECO:0000256" key="5">
    <source>
        <dbReference type="ARBA" id="ARBA00023295"/>
    </source>
</evidence>
<dbReference type="SUPFAM" id="SSF55545">
    <property type="entry name" value="beta-N-acetylhexosaminidase-like domain"/>
    <property type="match status" value="1"/>
</dbReference>
<sequence length="431" mass="47471">MLIPRPQVLTAAARPLDLSALPVRRGADDPALGPEGYRLRVGEDGIDLTAGGPAGHFYGTRTLAQLGGSAPELTVEDRPAFGWRGVMLDVARHFMPKEFVLRLIDALALHKLNVLHLHLTDDQGWRLESKRYPRLTEVGARRGGHYSQEDIREIVAYAAARFVTVVPEIEMPGHAQAAIAAYPRLGNHPGRRLDVWDRWGISEHVFNLEEATIRFCQDVLDEVVDLFPGPYVHVGGDEVPPAEWEASPAARRRMAELGLPGATAARAWFIGRMAEHLAARGRRVVCWDEDGTSPPGAVRMAWRDAERGPDAARAGHEVVLTPYRHTYFDYYPADPEAEPGQPRAQDGVVSLADVYRFAPPTIPGVLGAQCQLWTEYMPTPEHVEYMAFPRLCAFAEVAWGTAGDFEGFLARLPAHLDRLSALGVASGPIRV</sequence>
<evidence type="ECO:0000313" key="10">
    <source>
        <dbReference type="Proteomes" id="UP000578449"/>
    </source>
</evidence>
<proteinExistence type="inferred from homology"/>
<evidence type="ECO:0000256" key="3">
    <source>
        <dbReference type="ARBA" id="ARBA00012663"/>
    </source>
</evidence>
<dbReference type="InterPro" id="IPR029018">
    <property type="entry name" value="Hex-like_dom2"/>
</dbReference>
<dbReference type="PANTHER" id="PTHR22600:SF57">
    <property type="entry name" value="BETA-N-ACETYLHEXOSAMINIDASE"/>
    <property type="match status" value="1"/>
</dbReference>
<protein>
    <recommendedName>
        <fullName evidence="3">beta-N-acetylhexosaminidase</fullName>
        <ecNumber evidence="3">3.2.1.52</ecNumber>
    </recommendedName>
</protein>
<evidence type="ECO:0000256" key="1">
    <source>
        <dbReference type="ARBA" id="ARBA00001231"/>
    </source>
</evidence>
<comment type="similarity">
    <text evidence="2">Belongs to the glycosyl hydrolase 20 family.</text>
</comment>
<gene>
    <name evidence="9" type="ORF">HNP84_004872</name>
</gene>
<feature type="active site" description="Proton donor" evidence="6">
    <location>
        <position position="238"/>
    </location>
</feature>
<dbReference type="Pfam" id="PF02838">
    <property type="entry name" value="Glyco_hydro_20b"/>
    <property type="match status" value="1"/>
</dbReference>
<evidence type="ECO:0000259" key="8">
    <source>
        <dbReference type="Pfam" id="PF02838"/>
    </source>
</evidence>
<dbReference type="GO" id="GO:0004563">
    <property type="term" value="F:beta-N-acetylhexosaminidase activity"/>
    <property type="evidence" value="ECO:0007669"/>
    <property type="project" value="UniProtKB-EC"/>
</dbReference>